<accession>A0A376X7L7</accession>
<organism evidence="1 2">
    <name type="scientific">Escherichia coli</name>
    <dbReference type="NCBI Taxonomy" id="562"/>
    <lineage>
        <taxon>Bacteria</taxon>
        <taxon>Pseudomonadati</taxon>
        <taxon>Pseudomonadota</taxon>
        <taxon>Gammaproteobacteria</taxon>
        <taxon>Enterobacterales</taxon>
        <taxon>Enterobacteriaceae</taxon>
        <taxon>Escherichia</taxon>
    </lineage>
</organism>
<evidence type="ECO:0000313" key="1">
    <source>
        <dbReference type="EMBL" id="STJ57230.1"/>
    </source>
</evidence>
<gene>
    <name evidence="1" type="ORF">NCTC9045_05244</name>
</gene>
<sequence length="54" mass="6284">MSDIVRDLSRLGWTDERIGTELGMDQDEVLRLKQISGLTELFQEEDFSPAWTVR</sequence>
<name>A0A376X7L7_ECOLX</name>
<dbReference type="AlphaFoldDB" id="A0A376X7L7"/>
<reference evidence="1 2" key="1">
    <citation type="submission" date="2018-06" db="EMBL/GenBank/DDBJ databases">
        <authorList>
            <consortium name="Pathogen Informatics"/>
            <person name="Doyle S."/>
        </authorList>
    </citation>
    <scope>NUCLEOTIDE SEQUENCE [LARGE SCALE GENOMIC DNA]</scope>
    <source>
        <strain evidence="1 2">NCTC9045</strain>
    </source>
</reference>
<dbReference type="Proteomes" id="UP000254503">
    <property type="component" value="Unassembled WGS sequence"/>
</dbReference>
<proteinExistence type="predicted"/>
<evidence type="ECO:0000313" key="2">
    <source>
        <dbReference type="Proteomes" id="UP000254503"/>
    </source>
</evidence>
<dbReference type="EMBL" id="UGDD01000002">
    <property type="protein sequence ID" value="STJ57230.1"/>
    <property type="molecule type" value="Genomic_DNA"/>
</dbReference>
<protein>
    <submittedName>
        <fullName evidence="1">Transcriptional regulator IbrB</fullName>
    </submittedName>
</protein>